<evidence type="ECO:0000256" key="6">
    <source>
        <dbReference type="ARBA" id="ARBA00022842"/>
    </source>
</evidence>
<gene>
    <name evidence="11" type="ORF">B1A_19717</name>
</gene>
<keyword evidence="9" id="KW-0413">Isomerase</keyword>
<evidence type="ECO:0000256" key="4">
    <source>
        <dbReference type="ARBA" id="ARBA00022741"/>
    </source>
</evidence>
<dbReference type="Pfam" id="PF01751">
    <property type="entry name" value="Toprim"/>
    <property type="match status" value="1"/>
</dbReference>
<evidence type="ECO:0000256" key="1">
    <source>
        <dbReference type="ARBA" id="ARBA00000185"/>
    </source>
</evidence>
<reference evidence="11" key="2">
    <citation type="journal article" date="2014" name="ISME J.">
        <title>Microbial stratification in low pH oxic and suboxic macroscopic growths along an acid mine drainage.</title>
        <authorList>
            <person name="Mendez-Garcia C."/>
            <person name="Mesa V."/>
            <person name="Sprenger R.R."/>
            <person name="Richter M."/>
            <person name="Diez M.S."/>
            <person name="Solano J."/>
            <person name="Bargiela R."/>
            <person name="Golyshina O.V."/>
            <person name="Manteca A."/>
            <person name="Ramos J.L."/>
            <person name="Gallego J.R."/>
            <person name="Llorente I."/>
            <person name="Martins Dos Santos V.A."/>
            <person name="Jensen O.N."/>
            <person name="Pelaez A.I."/>
            <person name="Sanchez J."/>
            <person name="Ferrer M."/>
        </authorList>
    </citation>
    <scope>NUCLEOTIDE SEQUENCE</scope>
</reference>
<evidence type="ECO:0000259" key="10">
    <source>
        <dbReference type="PROSITE" id="PS50880"/>
    </source>
</evidence>
<dbReference type="InterPro" id="IPR013760">
    <property type="entry name" value="Topo_IIA-like_dom_sf"/>
</dbReference>
<dbReference type="Gene3D" id="3.40.50.670">
    <property type="match status" value="1"/>
</dbReference>
<dbReference type="SMART" id="SM00433">
    <property type="entry name" value="TOP2c"/>
    <property type="match status" value="1"/>
</dbReference>
<dbReference type="PRINTS" id="PR01159">
    <property type="entry name" value="DNAGYRASEB"/>
</dbReference>
<keyword evidence="4" id="KW-0547">Nucleotide-binding</keyword>
<dbReference type="InterPro" id="IPR001241">
    <property type="entry name" value="Topo_IIA"/>
</dbReference>
<dbReference type="GO" id="GO:0006265">
    <property type="term" value="P:DNA topological change"/>
    <property type="evidence" value="ECO:0007669"/>
    <property type="project" value="InterPro"/>
</dbReference>
<evidence type="ECO:0000256" key="5">
    <source>
        <dbReference type="ARBA" id="ARBA00022840"/>
    </source>
</evidence>
<dbReference type="InterPro" id="IPR000565">
    <property type="entry name" value="Topo_IIA_B"/>
</dbReference>
<comment type="caution">
    <text evidence="11">The sequence shown here is derived from an EMBL/GenBank/DDBJ whole genome shotgun (WGS) entry which is preliminary data.</text>
</comment>
<proteinExistence type="inferred from homology"/>
<keyword evidence="6" id="KW-0460">Magnesium</keyword>
<dbReference type="AlphaFoldDB" id="T0Y9L6"/>
<evidence type="ECO:0000256" key="8">
    <source>
        <dbReference type="ARBA" id="ARBA00023125"/>
    </source>
</evidence>
<accession>T0Y9L6</accession>
<dbReference type="PROSITE" id="PS50880">
    <property type="entry name" value="TOPRIM"/>
    <property type="match status" value="1"/>
</dbReference>
<dbReference type="GO" id="GO:0003918">
    <property type="term" value="F:DNA topoisomerase type II (double strand cut, ATP-hydrolyzing) activity"/>
    <property type="evidence" value="ECO:0007669"/>
    <property type="project" value="UniProtKB-EC"/>
</dbReference>
<dbReference type="PANTHER" id="PTHR45866">
    <property type="entry name" value="DNA GYRASE/TOPOISOMERASE SUBUNIT B"/>
    <property type="match status" value="1"/>
</dbReference>
<reference evidence="11" key="1">
    <citation type="submission" date="2013-08" db="EMBL/GenBank/DDBJ databases">
        <authorList>
            <person name="Mendez C."/>
            <person name="Richter M."/>
            <person name="Ferrer M."/>
            <person name="Sanchez J."/>
        </authorList>
    </citation>
    <scope>NUCLEOTIDE SEQUENCE</scope>
</reference>
<name>T0Y9L6_9ZZZZ</name>
<keyword evidence="5" id="KW-0067">ATP-binding</keyword>
<dbReference type="EMBL" id="AUZX01014558">
    <property type="protein sequence ID" value="EQD31871.1"/>
    <property type="molecule type" value="Genomic_DNA"/>
</dbReference>
<dbReference type="PRINTS" id="PR00418">
    <property type="entry name" value="TPI2FAMILY"/>
</dbReference>
<evidence type="ECO:0000256" key="7">
    <source>
        <dbReference type="ARBA" id="ARBA00023029"/>
    </source>
</evidence>
<dbReference type="InterPro" id="IPR006171">
    <property type="entry name" value="TOPRIM_dom"/>
</dbReference>
<dbReference type="InterPro" id="IPR002288">
    <property type="entry name" value="DNA_gyrase_B_C"/>
</dbReference>
<dbReference type="GO" id="GO:0003677">
    <property type="term" value="F:DNA binding"/>
    <property type="evidence" value="ECO:0007669"/>
    <property type="project" value="UniProtKB-KW"/>
</dbReference>
<evidence type="ECO:0000313" key="11">
    <source>
        <dbReference type="EMBL" id="EQD31871.1"/>
    </source>
</evidence>
<feature type="domain" description="Toprim" evidence="10">
    <location>
        <begin position="1"/>
        <end position="85"/>
    </location>
</feature>
<dbReference type="GO" id="GO:0046872">
    <property type="term" value="F:metal ion binding"/>
    <property type="evidence" value="ECO:0007669"/>
    <property type="project" value="UniProtKB-KW"/>
</dbReference>
<protein>
    <submittedName>
        <fullName evidence="11">DNA gyrase, subunit B (GyrB)</fullName>
    </submittedName>
</protein>
<dbReference type="GO" id="GO:0005524">
    <property type="term" value="F:ATP binding"/>
    <property type="evidence" value="ECO:0007669"/>
    <property type="project" value="UniProtKB-KW"/>
</dbReference>
<dbReference type="Pfam" id="PF00986">
    <property type="entry name" value="DNA_gyraseB_C"/>
    <property type="match status" value="1"/>
</dbReference>
<dbReference type="InterPro" id="IPR013759">
    <property type="entry name" value="Topo_IIA_B_C"/>
</dbReference>
<evidence type="ECO:0000256" key="9">
    <source>
        <dbReference type="ARBA" id="ARBA00023235"/>
    </source>
</evidence>
<evidence type="ECO:0000256" key="3">
    <source>
        <dbReference type="ARBA" id="ARBA00022723"/>
    </source>
</evidence>
<keyword evidence="8" id="KW-0238">DNA-binding</keyword>
<dbReference type="PANTHER" id="PTHR45866:SF1">
    <property type="entry name" value="DNA GYRASE SUBUNIT B, MITOCHONDRIAL"/>
    <property type="match status" value="1"/>
</dbReference>
<sequence>GKILNVEKARLDRMLQNEAIRALITAIGAGVGDEVDLTKLRYHKIILMTDADVDGAHIRTLLLTLFYRKMNELISEGHVYIAQAPLYRIQKGNRFRYAYSDEERDRILAEFGDGRGVTMQRYKGLGEMNAEQLAETTMRPGPRTLLRVTVEDASRANEMFKILMGEDVEPRRQYIQEHAIEVTNLDV</sequence>
<keyword evidence="7" id="KW-0799">Topoisomerase</keyword>
<dbReference type="SUPFAM" id="SSF56719">
    <property type="entry name" value="Type II DNA topoisomerase"/>
    <property type="match status" value="1"/>
</dbReference>
<comment type="catalytic activity">
    <reaction evidence="1">
        <text>ATP-dependent breakage, passage and rejoining of double-stranded DNA.</text>
        <dbReference type="EC" id="5.6.2.2"/>
    </reaction>
</comment>
<evidence type="ECO:0000256" key="2">
    <source>
        <dbReference type="ARBA" id="ARBA00010708"/>
    </source>
</evidence>
<feature type="non-terminal residue" evidence="11">
    <location>
        <position position="1"/>
    </location>
</feature>
<organism evidence="11">
    <name type="scientific">mine drainage metagenome</name>
    <dbReference type="NCBI Taxonomy" id="410659"/>
    <lineage>
        <taxon>unclassified sequences</taxon>
        <taxon>metagenomes</taxon>
        <taxon>ecological metagenomes</taxon>
    </lineage>
</organism>
<keyword evidence="3" id="KW-0479">Metal-binding</keyword>
<comment type="similarity">
    <text evidence="2">Belongs to the type II topoisomerase GyrB family.</text>
</comment>